<keyword evidence="1" id="KW-0678">Repressor</keyword>
<dbReference type="InterPro" id="IPR039774">
    <property type="entry name" value="Sin3-like"/>
</dbReference>
<dbReference type="OMA" id="DMASHNH"/>
<dbReference type="GO" id="GO:0003714">
    <property type="term" value="F:transcription corepressor activity"/>
    <property type="evidence" value="ECO:0007669"/>
    <property type="project" value="InterPro"/>
</dbReference>
<dbReference type="GO" id="GO:0000785">
    <property type="term" value="C:chromatin"/>
    <property type="evidence" value="ECO:0007669"/>
    <property type="project" value="TreeGrafter"/>
</dbReference>
<dbReference type="PANTHER" id="PTHR12346">
    <property type="entry name" value="SIN3B-RELATED"/>
    <property type="match status" value="1"/>
</dbReference>
<dbReference type="GO" id="GO:0000122">
    <property type="term" value="P:negative regulation of transcription by RNA polymerase II"/>
    <property type="evidence" value="ECO:0007669"/>
    <property type="project" value="TreeGrafter"/>
</dbReference>
<dbReference type="InterPro" id="IPR031693">
    <property type="entry name" value="Sin3_C"/>
</dbReference>
<dbReference type="Proteomes" id="UP000824469">
    <property type="component" value="Unassembled WGS sequence"/>
</dbReference>
<keyword evidence="5" id="KW-1185">Reference proteome</keyword>
<dbReference type="AlphaFoldDB" id="A0AA38CIJ7"/>
<reference evidence="4 5" key="1">
    <citation type="journal article" date="2021" name="Nat. Plants">
        <title>The Taxus genome provides insights into paclitaxel biosynthesis.</title>
        <authorList>
            <person name="Xiong X."/>
            <person name="Gou J."/>
            <person name="Liao Q."/>
            <person name="Li Y."/>
            <person name="Zhou Q."/>
            <person name="Bi G."/>
            <person name="Li C."/>
            <person name="Du R."/>
            <person name="Wang X."/>
            <person name="Sun T."/>
            <person name="Guo L."/>
            <person name="Liang H."/>
            <person name="Lu P."/>
            <person name="Wu Y."/>
            <person name="Zhang Z."/>
            <person name="Ro D.K."/>
            <person name="Shang Y."/>
            <person name="Huang S."/>
            <person name="Yan J."/>
        </authorList>
    </citation>
    <scope>NUCLEOTIDE SEQUENCE [LARGE SCALE GENOMIC DNA]</scope>
    <source>
        <strain evidence="4">Ta-2019</strain>
    </source>
</reference>
<evidence type="ECO:0000256" key="2">
    <source>
        <dbReference type="SAM" id="MobiDB-lite"/>
    </source>
</evidence>
<name>A0AA38CIJ7_TAXCH</name>
<gene>
    <name evidence="4" type="ORF">KI387_012350</name>
</gene>
<dbReference type="PANTHER" id="PTHR12346:SF0">
    <property type="entry name" value="SIN3A, ISOFORM G"/>
    <property type="match status" value="1"/>
</dbReference>
<feature type="region of interest" description="Disordered" evidence="2">
    <location>
        <begin position="1"/>
        <end position="20"/>
    </location>
</feature>
<evidence type="ECO:0000259" key="3">
    <source>
        <dbReference type="Pfam" id="PF16879"/>
    </source>
</evidence>
<feature type="non-terminal residue" evidence="4">
    <location>
        <position position="336"/>
    </location>
</feature>
<feature type="domain" description="Sin3 C-terminal" evidence="3">
    <location>
        <begin position="33"/>
        <end position="129"/>
    </location>
</feature>
<organism evidence="4 5">
    <name type="scientific">Taxus chinensis</name>
    <name type="common">Chinese yew</name>
    <name type="synonym">Taxus wallichiana var. chinensis</name>
    <dbReference type="NCBI Taxonomy" id="29808"/>
    <lineage>
        <taxon>Eukaryota</taxon>
        <taxon>Viridiplantae</taxon>
        <taxon>Streptophyta</taxon>
        <taxon>Embryophyta</taxon>
        <taxon>Tracheophyta</taxon>
        <taxon>Spermatophyta</taxon>
        <taxon>Pinopsida</taxon>
        <taxon>Pinidae</taxon>
        <taxon>Conifers II</taxon>
        <taxon>Cupressales</taxon>
        <taxon>Taxaceae</taxon>
        <taxon>Taxus</taxon>
    </lineage>
</organism>
<evidence type="ECO:0000313" key="5">
    <source>
        <dbReference type="Proteomes" id="UP000824469"/>
    </source>
</evidence>
<comment type="caution">
    <text evidence="4">The sequence shown here is derived from an EMBL/GenBank/DDBJ whole genome shotgun (WGS) entry which is preliminary data.</text>
</comment>
<dbReference type="Pfam" id="PF16879">
    <property type="entry name" value="Sin3a_C"/>
    <property type="match status" value="2"/>
</dbReference>
<evidence type="ECO:0000256" key="1">
    <source>
        <dbReference type="ARBA" id="ARBA00022491"/>
    </source>
</evidence>
<dbReference type="GO" id="GO:0000118">
    <property type="term" value="C:histone deacetylase complex"/>
    <property type="evidence" value="ECO:0007669"/>
    <property type="project" value="TreeGrafter"/>
</dbReference>
<feature type="domain" description="Sin3 C-terminal" evidence="3">
    <location>
        <begin position="156"/>
        <end position="310"/>
    </location>
</feature>
<proteinExistence type="predicted"/>
<evidence type="ECO:0000313" key="4">
    <source>
        <dbReference type="EMBL" id="KAH9300767.1"/>
    </source>
</evidence>
<dbReference type="EMBL" id="JAHRHJ020000009">
    <property type="protein sequence ID" value="KAH9300767.1"/>
    <property type="molecule type" value="Genomic_DNA"/>
</dbReference>
<sequence>MTVSDRSLQMAKPLAKHVPSSLNNKAQKDSKIFYGNDSYYVLFRLHQTLYERILSAKKNSLSAEHKWKSVKDTNPPDLYAKFMSILYSLLDGSADNAKFEDDCRAIIGTQSYVLFTLDKLIFKLVKQVWLMSLSCFLSTSLALQINHSSQSCTLMQLQAIASDEMDNKLLQLYMYEGSRAPERFIDLVNHANARIYLHDENIYRLECTSNPTSLSIQLMERGPEKLEVGAVAMDPAFANYLNNEFLSAVSDTKEAHHVFLARNKRKYACDDEYASTCKAMKGVWVVNGLEYKITCSTSKVSYVLDTEDFLFRRNQKKQKTSAEINYGYEEVPSHIY</sequence>
<accession>A0AA38CIJ7</accession>
<protein>
    <recommendedName>
        <fullName evidence="3">Sin3 C-terminal domain-containing protein</fullName>
    </recommendedName>
</protein>